<accession>A0ABN8PY97</accession>
<dbReference type="EMBL" id="CALNXI010001005">
    <property type="protein sequence ID" value="CAH3151171.1"/>
    <property type="molecule type" value="Genomic_DNA"/>
</dbReference>
<dbReference type="PANTHER" id="PTHR36981:SF1">
    <property type="entry name" value="P2X PURINORECEPTOR 7 INTRACELLULAR DOMAIN-CONTAINING PROTEIN"/>
    <property type="match status" value="1"/>
</dbReference>
<feature type="compositionally biased region" description="Low complexity" evidence="1">
    <location>
        <begin position="1"/>
        <end position="16"/>
    </location>
</feature>
<evidence type="ECO:0000256" key="1">
    <source>
        <dbReference type="SAM" id="MobiDB-lite"/>
    </source>
</evidence>
<feature type="compositionally biased region" description="Acidic residues" evidence="1">
    <location>
        <begin position="41"/>
        <end position="57"/>
    </location>
</feature>
<name>A0ABN8PY97_9CNID</name>
<gene>
    <name evidence="2" type="ORF">PEVE_00000321</name>
    <name evidence="3" type="ORF">PEVE_00000322</name>
</gene>
<dbReference type="PANTHER" id="PTHR36981">
    <property type="entry name" value="ZGC:195170"/>
    <property type="match status" value="1"/>
</dbReference>
<dbReference type="EMBL" id="CALNXI010001005">
    <property type="protein sequence ID" value="CAH3151172.1"/>
    <property type="molecule type" value="Genomic_DNA"/>
</dbReference>
<proteinExistence type="predicted"/>
<sequence length="214" mass="24508">MSTDVSDSSMSDSSQSCHEPSEASEEELEVVTEFQPYSDEPLADGDADYVGEDEADQDGLTPEILEARYERRLTVHEWCKCKYCSEENLADALEFRCCHEVTNAVGKLVFDGSIERISCVTEHEDYVALTNRTVLLQVAPLLKDRNGRSYRRRTGVSEAEFLRAVAYRWLIRWLCGYLGWDNSRPLPACVYHYLRTKFSSHQTRGYVPSQAREQ</sequence>
<evidence type="ECO:0000313" key="4">
    <source>
        <dbReference type="Proteomes" id="UP001159427"/>
    </source>
</evidence>
<evidence type="ECO:0000313" key="3">
    <source>
        <dbReference type="EMBL" id="CAH3151172.1"/>
    </source>
</evidence>
<evidence type="ECO:0000313" key="2">
    <source>
        <dbReference type="EMBL" id="CAH3151171.1"/>
    </source>
</evidence>
<dbReference type="Proteomes" id="UP001159427">
    <property type="component" value="Unassembled WGS sequence"/>
</dbReference>
<evidence type="ECO:0008006" key="5">
    <source>
        <dbReference type="Google" id="ProtNLM"/>
    </source>
</evidence>
<comment type="caution">
    <text evidence="2">The sequence shown here is derived from an EMBL/GenBank/DDBJ whole genome shotgun (WGS) entry which is preliminary data.</text>
</comment>
<reference evidence="2 4" key="1">
    <citation type="submission" date="2022-05" db="EMBL/GenBank/DDBJ databases">
        <authorList>
            <consortium name="Genoscope - CEA"/>
            <person name="William W."/>
        </authorList>
    </citation>
    <scope>NUCLEOTIDE SEQUENCE [LARGE SCALE GENOMIC DNA]</scope>
</reference>
<protein>
    <recommendedName>
        <fullName evidence="5">P2X purinoceptor 7-like</fullName>
    </recommendedName>
</protein>
<keyword evidence="4" id="KW-1185">Reference proteome</keyword>
<feature type="region of interest" description="Disordered" evidence="1">
    <location>
        <begin position="1"/>
        <end position="62"/>
    </location>
</feature>
<organism evidence="2 4">
    <name type="scientific">Porites evermanni</name>
    <dbReference type="NCBI Taxonomy" id="104178"/>
    <lineage>
        <taxon>Eukaryota</taxon>
        <taxon>Metazoa</taxon>
        <taxon>Cnidaria</taxon>
        <taxon>Anthozoa</taxon>
        <taxon>Hexacorallia</taxon>
        <taxon>Scleractinia</taxon>
        <taxon>Fungiina</taxon>
        <taxon>Poritidae</taxon>
        <taxon>Porites</taxon>
    </lineage>
</organism>